<organism evidence="3 4">
    <name type="scientific">Panaeolus cyanescens</name>
    <dbReference type="NCBI Taxonomy" id="181874"/>
    <lineage>
        <taxon>Eukaryota</taxon>
        <taxon>Fungi</taxon>
        <taxon>Dikarya</taxon>
        <taxon>Basidiomycota</taxon>
        <taxon>Agaricomycotina</taxon>
        <taxon>Agaricomycetes</taxon>
        <taxon>Agaricomycetidae</taxon>
        <taxon>Agaricales</taxon>
        <taxon>Agaricineae</taxon>
        <taxon>Galeropsidaceae</taxon>
        <taxon>Panaeolus</taxon>
    </lineage>
</organism>
<reference evidence="3 4" key="1">
    <citation type="journal article" date="2018" name="Evol. Lett.">
        <title>Horizontal gene cluster transfer increased hallucinogenic mushroom diversity.</title>
        <authorList>
            <person name="Reynolds H.T."/>
            <person name="Vijayakumar V."/>
            <person name="Gluck-Thaler E."/>
            <person name="Korotkin H.B."/>
            <person name="Matheny P.B."/>
            <person name="Slot J.C."/>
        </authorList>
    </citation>
    <scope>NUCLEOTIDE SEQUENCE [LARGE SCALE GENOMIC DNA]</scope>
    <source>
        <strain evidence="3 4">2629</strain>
    </source>
</reference>
<evidence type="ECO:0000259" key="2">
    <source>
        <dbReference type="Pfam" id="PF09949"/>
    </source>
</evidence>
<dbReference type="InterPro" id="IPR052935">
    <property type="entry name" value="Mg2+_PAP"/>
</dbReference>
<protein>
    <recommendedName>
        <fullName evidence="2">Phosphatidate phosphatase APP1 catalytic domain-containing protein</fullName>
    </recommendedName>
</protein>
<dbReference type="PANTHER" id="PTHR28208">
    <property type="entry name" value="PHOSPHATIDATE PHOSPHATASE APP1"/>
    <property type="match status" value="1"/>
</dbReference>
<dbReference type="STRING" id="181874.A0A409VJN6"/>
<keyword evidence="1" id="KW-0732">Signal</keyword>
<sequence length="380" mass="42216">MHSTKYWVTLALASSAFALPTFLQEERRSDVSAHKFDYILFDAPAFPDPVNPGNTLASLQAFVSKHRTSTGILAQAVTVVLKTQGIEVIGQQAENLKKRVKLITALGLSREQVKVHVDGCSQSVTLQETAGFSNLGLVRQNVSLGACTGNQRNLTATVQLPAGDHRSVKATIFRSPNRDYGVISDIDDTIKISNVLDKKALIRSTLLDAPKPVPGMPELYAKLSKTLKDPQFVYVSGSPFQLYPFLHEFIDSTYTTAKGPIMLQNLTVFDPRDVIEFIASSSDATYNHKMESITTLRSFYPKKKWMMIGDSTQKDPEVYGRISNLFPDMLLCAWIRQVDNADNTPERFAKAFEGVPRSKWRVYTDADIHKLGAIDVEHGC</sequence>
<name>A0A409VJN6_9AGAR</name>
<dbReference type="Proteomes" id="UP000284842">
    <property type="component" value="Unassembled WGS sequence"/>
</dbReference>
<dbReference type="AlphaFoldDB" id="A0A409VJN6"/>
<dbReference type="OrthoDB" id="414243at2759"/>
<dbReference type="InParanoid" id="A0A409VJN6"/>
<evidence type="ECO:0000313" key="3">
    <source>
        <dbReference type="EMBL" id="PPQ66437.1"/>
    </source>
</evidence>
<feature type="chain" id="PRO_5019549875" description="Phosphatidate phosphatase APP1 catalytic domain-containing protein" evidence="1">
    <location>
        <begin position="19"/>
        <end position="380"/>
    </location>
</feature>
<dbReference type="EMBL" id="NHTK01006043">
    <property type="protein sequence ID" value="PPQ66437.1"/>
    <property type="molecule type" value="Genomic_DNA"/>
</dbReference>
<keyword evidence="4" id="KW-1185">Reference proteome</keyword>
<feature type="signal peptide" evidence="1">
    <location>
        <begin position="1"/>
        <end position="18"/>
    </location>
</feature>
<proteinExistence type="predicted"/>
<dbReference type="Pfam" id="PF09949">
    <property type="entry name" value="APP1_cat"/>
    <property type="match status" value="1"/>
</dbReference>
<feature type="domain" description="Phosphatidate phosphatase APP1 catalytic" evidence="2">
    <location>
        <begin position="180"/>
        <end position="337"/>
    </location>
</feature>
<dbReference type="GO" id="GO:0008195">
    <property type="term" value="F:phosphatidate phosphatase activity"/>
    <property type="evidence" value="ECO:0007669"/>
    <property type="project" value="InterPro"/>
</dbReference>
<comment type="caution">
    <text evidence="3">The sequence shown here is derived from an EMBL/GenBank/DDBJ whole genome shotgun (WGS) entry which is preliminary data.</text>
</comment>
<gene>
    <name evidence="3" type="ORF">CVT24_007203</name>
</gene>
<dbReference type="PANTHER" id="PTHR28208:SF1">
    <property type="entry name" value="FILAMENT ORGANIZATION PROTEIN APP1-LIKE, PUTATIVE (AFU_ORTHOLOGUE AFUA_1G06650)-RELATED"/>
    <property type="match status" value="1"/>
</dbReference>
<accession>A0A409VJN6</accession>
<evidence type="ECO:0000313" key="4">
    <source>
        <dbReference type="Proteomes" id="UP000284842"/>
    </source>
</evidence>
<dbReference type="GO" id="GO:0030479">
    <property type="term" value="C:actin cortical patch"/>
    <property type="evidence" value="ECO:0007669"/>
    <property type="project" value="TreeGrafter"/>
</dbReference>
<evidence type="ECO:0000256" key="1">
    <source>
        <dbReference type="SAM" id="SignalP"/>
    </source>
</evidence>
<dbReference type="InterPro" id="IPR019236">
    <property type="entry name" value="APP1_cat"/>
</dbReference>